<evidence type="ECO:0000313" key="3">
    <source>
        <dbReference type="EMBL" id="KAK2948403.1"/>
    </source>
</evidence>
<feature type="compositionally biased region" description="Basic and acidic residues" evidence="1">
    <location>
        <begin position="218"/>
        <end position="237"/>
    </location>
</feature>
<proteinExistence type="predicted"/>
<dbReference type="Pfam" id="PF00899">
    <property type="entry name" value="ThiF"/>
    <property type="match status" value="1"/>
</dbReference>
<keyword evidence="3" id="KW-0436">Ligase</keyword>
<dbReference type="InterPro" id="IPR000594">
    <property type="entry name" value="ThiF_NAD_FAD-bd"/>
</dbReference>
<dbReference type="SUPFAM" id="SSF69572">
    <property type="entry name" value="Activating enzymes of the ubiquitin-like proteins"/>
    <property type="match status" value="1"/>
</dbReference>
<accession>A0ABQ9X894</accession>
<reference evidence="3 4" key="1">
    <citation type="journal article" date="2022" name="bioRxiv">
        <title>Genomics of Preaxostyla Flagellates Illuminates Evolutionary Transitions and the Path Towards Mitochondrial Loss.</title>
        <authorList>
            <person name="Novak L.V.F."/>
            <person name="Treitli S.C."/>
            <person name="Pyrih J."/>
            <person name="Halakuc P."/>
            <person name="Pipaliya S.V."/>
            <person name="Vacek V."/>
            <person name="Brzon O."/>
            <person name="Soukal P."/>
            <person name="Eme L."/>
            <person name="Dacks J.B."/>
            <person name="Karnkowska A."/>
            <person name="Elias M."/>
            <person name="Hampl V."/>
        </authorList>
    </citation>
    <scope>NUCLEOTIDE SEQUENCE [LARGE SCALE GENOMIC DNA]</scope>
    <source>
        <strain evidence="3">NAU3</strain>
        <tissue evidence="3">Gut</tissue>
    </source>
</reference>
<dbReference type="PANTHER" id="PTHR43267:SF2">
    <property type="entry name" value="TRNA THREONYLCARBAMOYLADENOSINE DEHYDRATASE 1-RELATED"/>
    <property type="match status" value="1"/>
</dbReference>
<dbReference type="EMBL" id="JARBJD010000177">
    <property type="protein sequence ID" value="KAK2948403.1"/>
    <property type="molecule type" value="Genomic_DNA"/>
</dbReference>
<organism evidence="3 4">
    <name type="scientific">Blattamonas nauphoetae</name>
    <dbReference type="NCBI Taxonomy" id="2049346"/>
    <lineage>
        <taxon>Eukaryota</taxon>
        <taxon>Metamonada</taxon>
        <taxon>Preaxostyla</taxon>
        <taxon>Oxymonadida</taxon>
        <taxon>Blattamonas</taxon>
    </lineage>
</organism>
<dbReference type="GO" id="GO:0016874">
    <property type="term" value="F:ligase activity"/>
    <property type="evidence" value="ECO:0007669"/>
    <property type="project" value="UniProtKB-KW"/>
</dbReference>
<name>A0ABQ9X894_9EUKA</name>
<dbReference type="Proteomes" id="UP001281761">
    <property type="component" value="Unassembled WGS sequence"/>
</dbReference>
<feature type="domain" description="THIF-type NAD/FAD binding fold" evidence="2">
    <location>
        <begin position="28"/>
        <end position="293"/>
    </location>
</feature>
<dbReference type="Gene3D" id="3.40.50.720">
    <property type="entry name" value="NAD(P)-binding Rossmann-like Domain"/>
    <property type="match status" value="1"/>
</dbReference>
<dbReference type="EC" id="6.1.-.-" evidence="3"/>
<evidence type="ECO:0000256" key="1">
    <source>
        <dbReference type="SAM" id="MobiDB-lite"/>
    </source>
</evidence>
<evidence type="ECO:0000259" key="2">
    <source>
        <dbReference type="Pfam" id="PF00899"/>
    </source>
</evidence>
<sequence>MSVSTSESGNLSKFVPQEMWVRTNLLFGDTRFGIIRKSCVAVIGVGGVGSAVVHTLARSGIQHLRFADPKPIDASTLNRHVCAVWSDIGRSKTDVLAEYLRRINPQIDLRTETKFFLASRDGPAFFEGVDIVVDCIDDVPTKIDLLAYCVHHSIPVVSCMGGATRVDALHVTASDLSKTHSDPLCVHVKQQLHKIGIESGIRCVYSTESPIEGLRPLTEQDRKALQAKKQKEMKSEEPSPSERPSGSTDTESESEPEDGASRIRILPSAMVVPSAVGNIAAGEVLMMLTHLKHIPDNALPARHIPRSMIQLSEQREKQLCFSLQREVNKQKSHNDGKISTHAESFCLTPSTAWMNQQLVALLLSTSVWSGQSPFSPPSSTKQPSTGKKSLQIHSTAVQSAPPQRKAFCLDQTKGALVLMRWNVDRPFSPTNAVLMTTTDAKQLENDSFLGGKKKGDVFKEDEVEFVETMLNETIPNILKENGLET</sequence>
<protein>
    <submittedName>
        <fullName evidence="3">tRNA threonylcarbamoyladenosine dehydratase 1</fullName>
        <ecNumber evidence="3">6.1.-.-</ecNumber>
    </submittedName>
</protein>
<dbReference type="InterPro" id="IPR045886">
    <property type="entry name" value="ThiF/MoeB/HesA"/>
</dbReference>
<comment type="caution">
    <text evidence="3">The sequence shown here is derived from an EMBL/GenBank/DDBJ whole genome shotgun (WGS) entry which is preliminary data.</text>
</comment>
<keyword evidence="4" id="KW-1185">Reference proteome</keyword>
<gene>
    <name evidence="3" type="ORF">BLNAU_16658</name>
</gene>
<dbReference type="PANTHER" id="PTHR43267">
    <property type="entry name" value="TRNA THREONYLCARBAMOYLADENOSINE DEHYDRATASE"/>
    <property type="match status" value="1"/>
</dbReference>
<feature type="region of interest" description="Disordered" evidence="1">
    <location>
        <begin position="215"/>
        <end position="259"/>
    </location>
</feature>
<dbReference type="InterPro" id="IPR035985">
    <property type="entry name" value="Ubiquitin-activating_enz"/>
</dbReference>
<evidence type="ECO:0000313" key="4">
    <source>
        <dbReference type="Proteomes" id="UP001281761"/>
    </source>
</evidence>